<keyword evidence="2" id="KW-1185">Reference proteome</keyword>
<gene>
    <name evidence="1" type="ORF">MUK42_14393</name>
</gene>
<organism evidence="1 2">
    <name type="scientific">Musa troglodytarum</name>
    <name type="common">fe'i banana</name>
    <dbReference type="NCBI Taxonomy" id="320322"/>
    <lineage>
        <taxon>Eukaryota</taxon>
        <taxon>Viridiplantae</taxon>
        <taxon>Streptophyta</taxon>
        <taxon>Embryophyta</taxon>
        <taxon>Tracheophyta</taxon>
        <taxon>Spermatophyta</taxon>
        <taxon>Magnoliopsida</taxon>
        <taxon>Liliopsida</taxon>
        <taxon>Zingiberales</taxon>
        <taxon>Musaceae</taxon>
        <taxon>Musa</taxon>
    </lineage>
</organism>
<dbReference type="AlphaFoldDB" id="A0A9E7I1P0"/>
<reference evidence="1" key="1">
    <citation type="submission" date="2022-05" db="EMBL/GenBank/DDBJ databases">
        <title>The Musa troglodytarum L. genome provides insights into the mechanism of non-climacteric behaviour and enrichment of carotenoids.</title>
        <authorList>
            <person name="Wang J."/>
        </authorList>
    </citation>
    <scope>NUCLEOTIDE SEQUENCE</scope>
    <source>
        <tissue evidence="1">Leaf</tissue>
    </source>
</reference>
<proteinExistence type="predicted"/>
<dbReference type="EMBL" id="CP097511">
    <property type="protein sequence ID" value="URE44039.1"/>
    <property type="molecule type" value="Genomic_DNA"/>
</dbReference>
<name>A0A9E7I1P0_9LILI</name>
<accession>A0A9E7I1P0</accession>
<evidence type="ECO:0000313" key="2">
    <source>
        <dbReference type="Proteomes" id="UP001055439"/>
    </source>
</evidence>
<sequence length="79" mass="8611">MCFRETAYEISPTSPAEIERAVMALSRGIRSGLKVLSHAEAARSGKFLFLSPIESRLGLGALSSVLNPDVGFLLGHFWF</sequence>
<protein>
    <submittedName>
        <fullName evidence="1">Uncharacterized protein</fullName>
    </submittedName>
</protein>
<evidence type="ECO:0000313" key="1">
    <source>
        <dbReference type="EMBL" id="URE44039.1"/>
    </source>
</evidence>
<dbReference type="Proteomes" id="UP001055439">
    <property type="component" value="Chromosome 9"/>
</dbReference>